<feature type="domain" description="Integrase catalytic" evidence="8">
    <location>
        <begin position="306"/>
        <end position="436"/>
    </location>
</feature>
<dbReference type="InterPro" id="IPR050951">
    <property type="entry name" value="Retrovirus_Pol_polyprotein"/>
</dbReference>
<dbReference type="Gene3D" id="3.30.420.10">
    <property type="entry name" value="Ribonuclease H-like superfamily/Ribonuclease H"/>
    <property type="match status" value="1"/>
</dbReference>
<evidence type="ECO:0000256" key="7">
    <source>
        <dbReference type="ARBA" id="ARBA00022918"/>
    </source>
</evidence>
<reference evidence="10" key="1">
    <citation type="journal article" date="2015" name="Genome Announc.">
        <title>Genome sequence of the AIDS-associated pathogen Penicillium marneffei (ATCC18224) and its near taxonomic relative Talaromyces stipitatus (ATCC10500).</title>
        <authorList>
            <person name="Nierman W.C."/>
            <person name="Fedorova-Abrams N.D."/>
            <person name="Andrianopoulos A."/>
        </authorList>
    </citation>
    <scope>NUCLEOTIDE SEQUENCE [LARGE SCALE GENOMIC DNA]</scope>
    <source>
        <strain evidence="10">ATCC 10500 / CBS 375.48 / QM 6759 / NRRL 1006</strain>
    </source>
</reference>
<dbReference type="InterPro" id="IPR001584">
    <property type="entry name" value="Integrase_cat-core"/>
</dbReference>
<dbReference type="GO" id="GO:0003964">
    <property type="term" value="F:RNA-directed DNA polymerase activity"/>
    <property type="evidence" value="ECO:0007669"/>
    <property type="project" value="UniProtKB-KW"/>
</dbReference>
<evidence type="ECO:0000256" key="2">
    <source>
        <dbReference type="ARBA" id="ARBA00022695"/>
    </source>
</evidence>
<dbReference type="RefSeq" id="XP_002340516.1">
    <property type="nucleotide sequence ID" value="XM_002340475.1"/>
</dbReference>
<keyword evidence="7" id="KW-0695">RNA-directed DNA polymerase</keyword>
<dbReference type="SUPFAM" id="SSF53098">
    <property type="entry name" value="Ribonuclease H-like"/>
    <property type="match status" value="1"/>
</dbReference>
<keyword evidence="2" id="KW-0548">Nucleotidyltransferase</keyword>
<dbReference type="Pfam" id="PF00665">
    <property type="entry name" value="rve"/>
    <property type="match status" value="1"/>
</dbReference>
<keyword evidence="5" id="KW-0378">Hydrolase</keyword>
<evidence type="ECO:0000313" key="9">
    <source>
        <dbReference type="EMBL" id="EED23129.1"/>
    </source>
</evidence>
<dbReference type="InterPro" id="IPR036397">
    <property type="entry name" value="RNaseH_sf"/>
</dbReference>
<dbReference type="InterPro" id="IPR012337">
    <property type="entry name" value="RNaseH-like_sf"/>
</dbReference>
<dbReference type="eggNOG" id="KOG0017">
    <property type="taxonomic scope" value="Eukaryota"/>
</dbReference>
<protein>
    <submittedName>
        <fullName evidence="9">Retrotransposon polyprotein, putative</fullName>
    </submittedName>
</protein>
<sequence length="436" mass="50261">MASVPVLCHYRLELPSRIETDASDGVIAAVFSQLQEDGQWHPVAYFSRTMTSAEFKYNIHDKEMLAIVAALKEWRAELVGLQREERFEILLDHLALQYFMTTKQLTGRQARWCELLHQYYFIIKHRPGKENTLADVLTRREGSKVNCKGQRAQLMLPKECLGPSEICETPGGISNPVEESSNPEISEVELSPAEHQEDVVARVISANLKDVECEDLRELARKGDDDWTLVNDVLRFRGRVYVPEDDDLRARLLDEIHRQPSTAHPGKNKMKILVRERYYWKTWSKNVERTNTRRDLPPGLLQPLPIPARPWQYISMDFMTYPVDKGGYDTVFVIVDRFSKIPISVPCHKNIDAQGLARLWVKHTYPRTGPPDSIVSDRGPQFVSEFWGEVCRILGIKVVLSMADHAQTDGQTKIANQYLSQRLQLFMNHFQDDWSE</sequence>
<dbReference type="PhylomeDB" id="B8LV79"/>
<dbReference type="GeneID" id="8106010"/>
<evidence type="ECO:0000259" key="8">
    <source>
        <dbReference type="PROSITE" id="PS50994"/>
    </source>
</evidence>
<evidence type="ECO:0000256" key="3">
    <source>
        <dbReference type="ARBA" id="ARBA00022722"/>
    </source>
</evidence>
<evidence type="ECO:0000256" key="1">
    <source>
        <dbReference type="ARBA" id="ARBA00022679"/>
    </source>
</evidence>
<dbReference type="InParanoid" id="B8LV79"/>
<keyword evidence="10" id="KW-1185">Reference proteome</keyword>
<dbReference type="GO" id="GO:0016787">
    <property type="term" value="F:hydrolase activity"/>
    <property type="evidence" value="ECO:0007669"/>
    <property type="project" value="UniProtKB-KW"/>
</dbReference>
<dbReference type="GO" id="GO:0015074">
    <property type="term" value="P:DNA integration"/>
    <property type="evidence" value="ECO:0007669"/>
    <property type="project" value="InterPro"/>
</dbReference>
<dbReference type="PROSITE" id="PS50994">
    <property type="entry name" value="INTEGRASE"/>
    <property type="match status" value="1"/>
</dbReference>
<organism evidence="9 10">
    <name type="scientific">Talaromyces stipitatus (strain ATCC 10500 / CBS 375.48 / QM 6759 / NRRL 1006)</name>
    <name type="common">Penicillium stipitatum</name>
    <dbReference type="NCBI Taxonomy" id="441959"/>
    <lineage>
        <taxon>Eukaryota</taxon>
        <taxon>Fungi</taxon>
        <taxon>Dikarya</taxon>
        <taxon>Ascomycota</taxon>
        <taxon>Pezizomycotina</taxon>
        <taxon>Eurotiomycetes</taxon>
        <taxon>Eurotiomycetidae</taxon>
        <taxon>Eurotiales</taxon>
        <taxon>Trichocomaceae</taxon>
        <taxon>Talaromyces</taxon>
        <taxon>Talaromyces sect. Talaromyces</taxon>
    </lineage>
</organism>
<dbReference type="SUPFAM" id="SSF56672">
    <property type="entry name" value="DNA/RNA polymerases"/>
    <property type="match status" value="1"/>
</dbReference>
<evidence type="ECO:0000256" key="6">
    <source>
        <dbReference type="ARBA" id="ARBA00022884"/>
    </source>
</evidence>
<dbReference type="PANTHER" id="PTHR37984">
    <property type="entry name" value="PROTEIN CBG26694"/>
    <property type="match status" value="1"/>
</dbReference>
<keyword evidence="3" id="KW-0540">Nuclease</keyword>
<keyword evidence="4" id="KW-0255">Endonuclease</keyword>
<dbReference type="Pfam" id="PF17921">
    <property type="entry name" value="Integrase_H2C2"/>
    <property type="match status" value="1"/>
</dbReference>
<dbReference type="CDD" id="cd09274">
    <property type="entry name" value="RNase_HI_RT_Ty3"/>
    <property type="match status" value="1"/>
</dbReference>
<dbReference type="VEuPathDB" id="FungiDB:TSTA_065820"/>
<gene>
    <name evidence="9" type="ORF">TSTA_065820</name>
</gene>
<dbReference type="GO" id="GO:0004519">
    <property type="term" value="F:endonuclease activity"/>
    <property type="evidence" value="ECO:0007669"/>
    <property type="project" value="UniProtKB-KW"/>
</dbReference>
<dbReference type="HOGENOM" id="CLU_000384_9_2_1"/>
<dbReference type="GO" id="GO:0005634">
    <property type="term" value="C:nucleus"/>
    <property type="evidence" value="ECO:0007669"/>
    <property type="project" value="UniProtKB-ARBA"/>
</dbReference>
<dbReference type="Proteomes" id="UP000001745">
    <property type="component" value="Unassembled WGS sequence"/>
</dbReference>
<evidence type="ECO:0000313" key="10">
    <source>
        <dbReference type="Proteomes" id="UP000001745"/>
    </source>
</evidence>
<keyword evidence="6" id="KW-0694">RNA-binding</keyword>
<dbReference type="Gene3D" id="1.10.340.70">
    <property type="match status" value="1"/>
</dbReference>
<evidence type="ECO:0000256" key="5">
    <source>
        <dbReference type="ARBA" id="ARBA00022801"/>
    </source>
</evidence>
<dbReference type="STRING" id="441959.B8LV79"/>
<dbReference type="OMA" id="MAWIANY"/>
<dbReference type="InterPro" id="IPR043502">
    <property type="entry name" value="DNA/RNA_pol_sf"/>
</dbReference>
<dbReference type="PANTHER" id="PTHR37984:SF5">
    <property type="entry name" value="PROTEIN NYNRIN-LIKE"/>
    <property type="match status" value="1"/>
</dbReference>
<name>B8LV79_TALSN</name>
<dbReference type="InterPro" id="IPR041588">
    <property type="entry name" value="Integrase_H2C2"/>
</dbReference>
<dbReference type="GO" id="GO:0003723">
    <property type="term" value="F:RNA binding"/>
    <property type="evidence" value="ECO:0007669"/>
    <property type="project" value="UniProtKB-KW"/>
</dbReference>
<dbReference type="Pfam" id="PF17917">
    <property type="entry name" value="RT_RNaseH"/>
    <property type="match status" value="1"/>
</dbReference>
<proteinExistence type="predicted"/>
<keyword evidence="1" id="KW-0808">Transferase</keyword>
<dbReference type="AlphaFoldDB" id="B8LV79"/>
<dbReference type="EMBL" id="EQ962652">
    <property type="protein sequence ID" value="EED23129.1"/>
    <property type="molecule type" value="Genomic_DNA"/>
</dbReference>
<accession>B8LV79</accession>
<dbReference type="InterPro" id="IPR041373">
    <property type="entry name" value="RT_RNaseH"/>
</dbReference>
<evidence type="ECO:0000256" key="4">
    <source>
        <dbReference type="ARBA" id="ARBA00022759"/>
    </source>
</evidence>
<dbReference type="OrthoDB" id="4364638at2759"/>